<accession>A0A484M273</accession>
<reference evidence="4 5" key="1">
    <citation type="submission" date="2018-04" db="EMBL/GenBank/DDBJ databases">
        <authorList>
            <person name="Vogel A."/>
        </authorList>
    </citation>
    <scope>NUCLEOTIDE SEQUENCE [LARGE SCALE GENOMIC DNA]</scope>
</reference>
<feature type="region of interest" description="Disordered" evidence="2">
    <location>
        <begin position="746"/>
        <end position="765"/>
    </location>
</feature>
<sequence>MIVSDSDSATPSSNSRQADQSASGRNPGHTQSPQPSPSAVSGHKRRRLRKQFPSSTSVDEGSRVGLDENIMALCHCQITDRGFADATDMVGPSIEVMRPTSTQTALDAPSGFFTVHLASLKKGLRFPLHPLLIEFLNVVDLLPCQLVPNSHRYIAGYLVRCKVVGVKPTLDHFLFTFKLTKGHKDWASYASLSQRSSKLFASDKKGSTKDWKPFFVFVSTRPESPFTGSGRPSFRRIPCPPSDATLLSITRQLCNNGVMNIKEVVTEETLAGLGFEFVQDELRHQPDLLRDIPGGHQPVQLKDIPEEGLDCGPFVELQDLGEEMDSDLLLSRFTAGRKRKREAKGQGKRSSSHHEQSPSREPAVIVVKDQDDATLETGAVTGHSPPLCEARWRPRWVVTRRCLGATSFASRSDLRETLITLPAEDQARISAGSEDDLDNMVLLRLSQATLGMIEVVGRRRGHQAALGEALKTSEAKQKELQEEVARLTRELGEKEDRCAVLAAEKTSKENRCVALEADKASLSLEVESVSARVVELEGEKSDLIQQLEVERSDRARHAEEVVESFKSSPDFTMVAMERMEELTAAWLKTEPGAQWMVKEGTKSFNCGLFRAQQVFRDRLAQLPKGFSLPDLGFPPPCRSLVEFDPSPYLDGGSSSASEEEEEEEEEGGQGDQNPGASLATSKAGGHSGSTSRPVYPSRPNLWTGQRAAQLTQCPSQSLIGPSRGSKLLYRFIIAMSEGIPISLNLSDGPAPSSPEPASSPKLVNSNDWGGSDPYEFCRRLPRRQWPSVKPPPLPPNPYEDFSEAYKALSANRLPDGRIDWDAPCPLHSLQCMAWESFHDEHLPLLEHECAYYASLERWTSESRTNSPVRPKEEVVLGEELGSNPPRPTSHSTPWKTRRRPGVARAASGSPSSSR</sequence>
<evidence type="ECO:0000256" key="2">
    <source>
        <dbReference type="SAM" id="MobiDB-lite"/>
    </source>
</evidence>
<dbReference type="Pfam" id="PF04195">
    <property type="entry name" value="Transposase_28"/>
    <property type="match status" value="1"/>
</dbReference>
<proteinExistence type="predicted"/>
<feature type="compositionally biased region" description="Polar residues" evidence="2">
    <location>
        <begin position="671"/>
        <end position="680"/>
    </location>
</feature>
<feature type="compositionally biased region" description="Low complexity" evidence="2">
    <location>
        <begin position="902"/>
        <end position="914"/>
    </location>
</feature>
<protein>
    <recommendedName>
        <fullName evidence="3">Transposase (putative) gypsy type domain-containing protein</fullName>
    </recommendedName>
</protein>
<evidence type="ECO:0000313" key="5">
    <source>
        <dbReference type="Proteomes" id="UP000595140"/>
    </source>
</evidence>
<evidence type="ECO:0000313" key="4">
    <source>
        <dbReference type="EMBL" id="VFQ82709.1"/>
    </source>
</evidence>
<feature type="coiled-coil region" evidence="1">
    <location>
        <begin position="463"/>
        <end position="553"/>
    </location>
</feature>
<evidence type="ECO:0000259" key="3">
    <source>
        <dbReference type="Pfam" id="PF04195"/>
    </source>
</evidence>
<feature type="region of interest" description="Disordered" evidence="2">
    <location>
        <begin position="861"/>
        <end position="914"/>
    </location>
</feature>
<feature type="compositionally biased region" description="Acidic residues" evidence="2">
    <location>
        <begin position="657"/>
        <end position="668"/>
    </location>
</feature>
<feature type="region of interest" description="Disordered" evidence="2">
    <location>
        <begin position="642"/>
        <end position="700"/>
    </location>
</feature>
<name>A0A484M273_9ASTE</name>
<gene>
    <name evidence="4" type="ORF">CCAM_LOCUS24485</name>
</gene>
<feature type="region of interest" description="Disordered" evidence="2">
    <location>
        <begin position="337"/>
        <end position="364"/>
    </location>
</feature>
<dbReference type="AlphaFoldDB" id="A0A484M273"/>
<keyword evidence="5" id="KW-1185">Reference proteome</keyword>
<dbReference type="Proteomes" id="UP000595140">
    <property type="component" value="Unassembled WGS sequence"/>
</dbReference>
<dbReference type="InterPro" id="IPR007321">
    <property type="entry name" value="Transposase_28"/>
</dbReference>
<evidence type="ECO:0000256" key="1">
    <source>
        <dbReference type="SAM" id="Coils"/>
    </source>
</evidence>
<dbReference type="EMBL" id="OOIL02002391">
    <property type="protein sequence ID" value="VFQ82709.1"/>
    <property type="molecule type" value="Genomic_DNA"/>
</dbReference>
<feature type="compositionally biased region" description="Low complexity" evidence="2">
    <location>
        <begin position="1"/>
        <end position="15"/>
    </location>
</feature>
<dbReference type="OrthoDB" id="686887at2759"/>
<feature type="compositionally biased region" description="Polar residues" evidence="2">
    <location>
        <begin position="16"/>
        <end position="39"/>
    </location>
</feature>
<feature type="region of interest" description="Disordered" evidence="2">
    <location>
        <begin position="1"/>
        <end position="61"/>
    </location>
</feature>
<feature type="compositionally biased region" description="Basic residues" evidence="2">
    <location>
        <begin position="337"/>
        <end position="351"/>
    </location>
</feature>
<organism evidence="4 5">
    <name type="scientific">Cuscuta campestris</name>
    <dbReference type="NCBI Taxonomy" id="132261"/>
    <lineage>
        <taxon>Eukaryota</taxon>
        <taxon>Viridiplantae</taxon>
        <taxon>Streptophyta</taxon>
        <taxon>Embryophyta</taxon>
        <taxon>Tracheophyta</taxon>
        <taxon>Spermatophyta</taxon>
        <taxon>Magnoliopsida</taxon>
        <taxon>eudicotyledons</taxon>
        <taxon>Gunneridae</taxon>
        <taxon>Pentapetalae</taxon>
        <taxon>asterids</taxon>
        <taxon>lamiids</taxon>
        <taxon>Solanales</taxon>
        <taxon>Convolvulaceae</taxon>
        <taxon>Cuscuteae</taxon>
        <taxon>Cuscuta</taxon>
        <taxon>Cuscuta subgen. Grammica</taxon>
        <taxon>Cuscuta sect. Cleistogrammica</taxon>
    </lineage>
</organism>
<keyword evidence="1" id="KW-0175">Coiled coil</keyword>
<feature type="domain" description="Transposase (putative) gypsy type" evidence="3">
    <location>
        <begin position="116"/>
        <end position="179"/>
    </location>
</feature>